<dbReference type="EMBL" id="JPDN02000006">
    <property type="protein sequence ID" value="PON28602.1"/>
    <property type="molecule type" value="Genomic_DNA"/>
</dbReference>
<evidence type="ECO:0000256" key="2">
    <source>
        <dbReference type="SAM" id="MobiDB-lite"/>
    </source>
</evidence>
<evidence type="ECO:0000313" key="4">
    <source>
        <dbReference type="Proteomes" id="UP000054821"/>
    </source>
</evidence>
<feature type="region of interest" description="Disordered" evidence="2">
    <location>
        <begin position="62"/>
        <end position="105"/>
    </location>
</feature>
<feature type="region of interest" description="Disordered" evidence="2">
    <location>
        <begin position="407"/>
        <end position="435"/>
    </location>
</feature>
<name>A0A2P4ZWD0_9HYPO</name>
<gene>
    <name evidence="3" type="ORF">TGAM01_v202450</name>
</gene>
<sequence>MSETPQPIAEGNQPKAVKDKNCEYCGQAFTSSSLGRHLDLYIKEKNPKPPDGIHDVDAIRKLRGNITRRQPRGSLGARRDNSTPGSTPKPTAGKTALGQDSDSFKADSAANKYPFAASWEATGVIKDTPGKNAWDASAPQDANKRSGLSRNVSKQMAQKAQFDIKQKLTDAMDTAKAAELALRELVSSWRAAKQQTDRNSTPFDFDPLALDFPSLAIHCLLPPPTLFSSTQHPTSTSWSLSTPGKREYVALQAFFQEEFKAWKATHVSATTAVIGEMVYPSAFAVWESLPVQRKSELWHLELARGVGRMHKQIDKMKDEQHNLKQENANLKSHIDQLNRLQQPREYKILTPSTIPVDRDVIAYHEQSVIGSRLVGYEPEDRHLDLSTVVAKSIERWKSVIASTREAASGMPAQRPLEQAAAQTPAANSQTATSAA</sequence>
<evidence type="ECO:0000256" key="1">
    <source>
        <dbReference type="SAM" id="Coils"/>
    </source>
</evidence>
<reference evidence="3 4" key="1">
    <citation type="journal article" date="2016" name="Genome Announc.">
        <title>Draft Whole-Genome Sequence of Trichoderma gamsii T6085, a Promising Biocontrol Agent of Fusarium Head Blight on Wheat.</title>
        <authorList>
            <person name="Baroncelli R."/>
            <person name="Zapparata A."/>
            <person name="Piaggeschi G."/>
            <person name="Sarrocco S."/>
            <person name="Vannacci G."/>
        </authorList>
    </citation>
    <scope>NUCLEOTIDE SEQUENCE [LARGE SCALE GENOMIC DNA]</scope>
    <source>
        <strain evidence="3 4">T6085</strain>
    </source>
</reference>
<feature type="coiled-coil region" evidence="1">
    <location>
        <begin position="306"/>
        <end position="340"/>
    </location>
</feature>
<proteinExistence type="predicted"/>
<dbReference type="AlphaFoldDB" id="A0A2P4ZWD0"/>
<dbReference type="RefSeq" id="XP_024406238.1">
    <property type="nucleotide sequence ID" value="XM_024548999.1"/>
</dbReference>
<evidence type="ECO:0000313" key="3">
    <source>
        <dbReference type="EMBL" id="PON28602.1"/>
    </source>
</evidence>
<feature type="compositionally biased region" description="Polar residues" evidence="2">
    <location>
        <begin position="420"/>
        <end position="435"/>
    </location>
</feature>
<protein>
    <submittedName>
        <fullName evidence="3">Uncharacterized protein</fullName>
    </submittedName>
</protein>
<dbReference type="STRING" id="398673.A0A2P4ZWD0"/>
<organism evidence="3 4">
    <name type="scientific">Trichoderma gamsii</name>
    <dbReference type="NCBI Taxonomy" id="398673"/>
    <lineage>
        <taxon>Eukaryota</taxon>
        <taxon>Fungi</taxon>
        <taxon>Dikarya</taxon>
        <taxon>Ascomycota</taxon>
        <taxon>Pezizomycotina</taxon>
        <taxon>Sordariomycetes</taxon>
        <taxon>Hypocreomycetidae</taxon>
        <taxon>Hypocreales</taxon>
        <taxon>Hypocreaceae</taxon>
        <taxon>Trichoderma</taxon>
    </lineage>
</organism>
<keyword evidence="4" id="KW-1185">Reference proteome</keyword>
<dbReference type="Proteomes" id="UP000054821">
    <property type="component" value="Unassembled WGS sequence"/>
</dbReference>
<feature type="region of interest" description="Disordered" evidence="2">
    <location>
        <begin position="130"/>
        <end position="151"/>
    </location>
</feature>
<accession>A0A2P4ZWD0</accession>
<comment type="caution">
    <text evidence="3">The sequence shown here is derived from an EMBL/GenBank/DDBJ whole genome shotgun (WGS) entry which is preliminary data.</text>
</comment>
<keyword evidence="1" id="KW-0175">Coiled coil</keyword>
<dbReference type="GeneID" id="29984935"/>